<dbReference type="InterPro" id="IPR052362">
    <property type="entry name" value="HTH-GbsR_regulator"/>
</dbReference>
<dbReference type="PANTHER" id="PTHR38465:SF1">
    <property type="entry name" value="HTH-TYPE TRANSCRIPTIONAL REGULATOR MJ1563-RELATED"/>
    <property type="match status" value="1"/>
</dbReference>
<reference evidence="4" key="2">
    <citation type="submission" date="2024-05" db="EMBL/GenBank/DDBJ databases">
        <title>Rhodohalobacter halophilus gen. nov., sp. nov., a moderately halophilic member of the family Balneolaceae.</title>
        <authorList>
            <person name="Xia J."/>
        </authorList>
    </citation>
    <scope>NUCLEOTIDE SEQUENCE</scope>
    <source>
        <strain evidence="4">WB101</strain>
    </source>
</reference>
<dbReference type="PANTHER" id="PTHR38465">
    <property type="entry name" value="HTH-TYPE TRANSCRIPTIONAL REGULATOR MJ1563-RELATED"/>
    <property type="match status" value="1"/>
</dbReference>
<protein>
    <recommendedName>
        <fullName evidence="6">MarR family transcriptional regulator</fullName>
    </recommendedName>
</protein>
<evidence type="ECO:0000313" key="5">
    <source>
        <dbReference type="Proteomes" id="UP001165366"/>
    </source>
</evidence>
<dbReference type="RefSeq" id="WP_237855215.1">
    <property type="nucleotide sequence ID" value="NZ_JAKLWS010000022.1"/>
</dbReference>
<organism evidence="4 5">
    <name type="scientific">Rhodohalobacter sulfatireducens</name>
    <dbReference type="NCBI Taxonomy" id="2911366"/>
    <lineage>
        <taxon>Bacteria</taxon>
        <taxon>Pseudomonadati</taxon>
        <taxon>Balneolota</taxon>
        <taxon>Balneolia</taxon>
        <taxon>Balneolales</taxon>
        <taxon>Balneolaceae</taxon>
        <taxon>Rhodohalobacter</taxon>
    </lineage>
</organism>
<sequence>MYKNKKEFVEDFSLKIEEFGHPRIYGQILGWLLICEPPHQSFSDLTENLGISKASVSNTTRMLLERQLIEKVRLEGERQIYFKLKKGSLIEFMEKQLQLTLDLESITAKGLKFAKEEKNIETDRLQKANDFHQFLAEQTKGLIENYKKESNL</sequence>
<keyword evidence="2" id="KW-0238">DNA-binding</keyword>
<reference evidence="4" key="1">
    <citation type="submission" date="2022-01" db="EMBL/GenBank/DDBJ databases">
        <authorList>
            <person name="Wang Y."/>
        </authorList>
    </citation>
    <scope>NUCLEOTIDE SEQUENCE</scope>
    <source>
        <strain evidence="4">WB101</strain>
    </source>
</reference>
<name>A0ABS9KG87_9BACT</name>
<keyword evidence="1" id="KW-0805">Transcription regulation</keyword>
<evidence type="ECO:0008006" key="6">
    <source>
        <dbReference type="Google" id="ProtNLM"/>
    </source>
</evidence>
<evidence type="ECO:0000313" key="4">
    <source>
        <dbReference type="EMBL" id="MCG2589857.1"/>
    </source>
</evidence>
<evidence type="ECO:0000256" key="3">
    <source>
        <dbReference type="ARBA" id="ARBA00023163"/>
    </source>
</evidence>
<keyword evidence="3" id="KW-0804">Transcription</keyword>
<dbReference type="InterPro" id="IPR036388">
    <property type="entry name" value="WH-like_DNA-bd_sf"/>
</dbReference>
<proteinExistence type="predicted"/>
<dbReference type="InterPro" id="IPR036390">
    <property type="entry name" value="WH_DNA-bd_sf"/>
</dbReference>
<dbReference type="SUPFAM" id="SSF46785">
    <property type="entry name" value="Winged helix' DNA-binding domain"/>
    <property type="match status" value="1"/>
</dbReference>
<keyword evidence="5" id="KW-1185">Reference proteome</keyword>
<dbReference type="Proteomes" id="UP001165366">
    <property type="component" value="Unassembled WGS sequence"/>
</dbReference>
<evidence type="ECO:0000256" key="1">
    <source>
        <dbReference type="ARBA" id="ARBA00023015"/>
    </source>
</evidence>
<dbReference type="EMBL" id="JAKLWS010000022">
    <property type="protein sequence ID" value="MCG2589857.1"/>
    <property type="molecule type" value="Genomic_DNA"/>
</dbReference>
<evidence type="ECO:0000256" key="2">
    <source>
        <dbReference type="ARBA" id="ARBA00023125"/>
    </source>
</evidence>
<gene>
    <name evidence="4" type="ORF">L6773_14850</name>
</gene>
<accession>A0ABS9KG87</accession>
<dbReference type="Gene3D" id="1.10.10.10">
    <property type="entry name" value="Winged helix-like DNA-binding domain superfamily/Winged helix DNA-binding domain"/>
    <property type="match status" value="1"/>
</dbReference>
<comment type="caution">
    <text evidence="4">The sequence shown here is derived from an EMBL/GenBank/DDBJ whole genome shotgun (WGS) entry which is preliminary data.</text>
</comment>